<dbReference type="KEGG" id="acan:ACA1_101430"/>
<feature type="transmembrane region" description="Helical" evidence="2">
    <location>
        <begin position="249"/>
        <end position="269"/>
    </location>
</feature>
<reference evidence="3 4" key="1">
    <citation type="journal article" date="2013" name="Genome Biol.">
        <title>Genome of Acanthamoeba castellanii highlights extensive lateral gene transfer and early evolution of tyrosine kinase signaling.</title>
        <authorList>
            <person name="Clarke M."/>
            <person name="Lohan A.J."/>
            <person name="Liu B."/>
            <person name="Lagkouvardos I."/>
            <person name="Roy S."/>
            <person name="Zafar N."/>
            <person name="Bertelli C."/>
            <person name="Schilde C."/>
            <person name="Kianianmomeni A."/>
            <person name="Burglin T.R."/>
            <person name="Frech C."/>
            <person name="Turcotte B."/>
            <person name="Kopec K.O."/>
            <person name="Synnott J.M."/>
            <person name="Choo C."/>
            <person name="Paponov I."/>
            <person name="Finkler A."/>
            <person name="Soon Heng Tan C."/>
            <person name="Hutchins A.P."/>
            <person name="Weinmeier T."/>
            <person name="Rattei T."/>
            <person name="Chu J.S."/>
            <person name="Gimenez G."/>
            <person name="Irimia M."/>
            <person name="Rigden D.J."/>
            <person name="Fitzpatrick D.A."/>
            <person name="Lorenzo-Morales J."/>
            <person name="Bateman A."/>
            <person name="Chiu C.H."/>
            <person name="Tang P."/>
            <person name="Hegemann P."/>
            <person name="Fromm H."/>
            <person name="Raoult D."/>
            <person name="Greub G."/>
            <person name="Miranda-Saavedra D."/>
            <person name="Chen N."/>
            <person name="Nash P."/>
            <person name="Ginger M.L."/>
            <person name="Horn M."/>
            <person name="Schaap P."/>
            <person name="Caler L."/>
            <person name="Loftus B."/>
        </authorList>
    </citation>
    <scope>NUCLEOTIDE SEQUENCE [LARGE SCALE GENOMIC DNA]</scope>
    <source>
        <strain evidence="3 4">Neff</strain>
    </source>
</reference>
<protein>
    <submittedName>
        <fullName evidence="3">Uncharacterized protein</fullName>
    </submittedName>
</protein>
<dbReference type="Proteomes" id="UP000011083">
    <property type="component" value="Unassembled WGS sequence"/>
</dbReference>
<evidence type="ECO:0000256" key="1">
    <source>
        <dbReference type="SAM" id="MobiDB-lite"/>
    </source>
</evidence>
<feature type="transmembrane region" description="Helical" evidence="2">
    <location>
        <begin position="195"/>
        <end position="218"/>
    </location>
</feature>
<evidence type="ECO:0000256" key="2">
    <source>
        <dbReference type="SAM" id="Phobius"/>
    </source>
</evidence>
<sequence length="448" mass="48786">MKEEDHDVVTIIDGDLNNDDSSNSAEEEEECSDWVLLGLCLLNASAYLGMMLAKAWAGLSHDATALDFASPLTPAPWVAARVWDAITLALLLVFLLWPFLPWLSPARKRDVVRVSQPFVLACASHAMWSVLWSYGFLALSALLSATVCVQLMAASLALARSPPLFRLPFGLWLGWEAFATLSQASAALYHEAGLAFFGSAWWSAAAMLSLTAVAYTWGSMADDPFFSAALAAALFGVTQLHHSLVVSRVAYTCCVALTAHALIVCLTNFDAARREQAPADGDDDGSDEDAYECEEAALLLAAGDEDGGAQQHQQQPRLASAPLLSLPIEDSLPLYPTTLYVARPPMAAAAEEFGQYHQYYYPSYSAYHHPAAATIEPARRTRQLRRPSSTRASPPSSPIPLPHSLPPRSEEAFLQHCIPHTPTYQSICTYQHSEPAFLAYLLLCYLHG</sequence>
<feature type="transmembrane region" description="Helical" evidence="2">
    <location>
        <begin position="169"/>
        <end position="189"/>
    </location>
</feature>
<feature type="transmembrane region" description="Helical" evidence="2">
    <location>
        <begin position="34"/>
        <end position="57"/>
    </location>
</feature>
<dbReference type="GeneID" id="14912539"/>
<feature type="transmembrane region" description="Helical" evidence="2">
    <location>
        <begin position="77"/>
        <end position="99"/>
    </location>
</feature>
<organism evidence="3 4">
    <name type="scientific">Acanthamoeba castellanii (strain ATCC 30010 / Neff)</name>
    <dbReference type="NCBI Taxonomy" id="1257118"/>
    <lineage>
        <taxon>Eukaryota</taxon>
        <taxon>Amoebozoa</taxon>
        <taxon>Discosea</taxon>
        <taxon>Longamoebia</taxon>
        <taxon>Centramoebida</taxon>
        <taxon>Acanthamoebidae</taxon>
        <taxon>Acanthamoeba</taxon>
    </lineage>
</organism>
<feature type="region of interest" description="Disordered" evidence="1">
    <location>
        <begin position="379"/>
        <end position="405"/>
    </location>
</feature>
<gene>
    <name evidence="3" type="ORF">ACA1_101430</name>
</gene>
<evidence type="ECO:0000313" key="3">
    <source>
        <dbReference type="EMBL" id="ELR12082.1"/>
    </source>
</evidence>
<dbReference type="EMBL" id="KB008133">
    <property type="protein sequence ID" value="ELR12082.1"/>
    <property type="molecule type" value="Genomic_DNA"/>
</dbReference>
<proteinExistence type="predicted"/>
<feature type="region of interest" description="Disordered" evidence="1">
    <location>
        <begin position="1"/>
        <end position="25"/>
    </location>
</feature>
<feature type="compositionally biased region" description="Pro residues" evidence="1">
    <location>
        <begin position="395"/>
        <end position="405"/>
    </location>
</feature>
<evidence type="ECO:0000313" key="4">
    <source>
        <dbReference type="Proteomes" id="UP000011083"/>
    </source>
</evidence>
<keyword evidence="2" id="KW-0472">Membrane</keyword>
<feature type="compositionally biased region" description="Low complexity" evidence="1">
    <location>
        <begin position="13"/>
        <end position="24"/>
    </location>
</feature>
<feature type="transmembrane region" description="Helical" evidence="2">
    <location>
        <begin position="134"/>
        <end position="157"/>
    </location>
</feature>
<keyword evidence="4" id="KW-1185">Reference proteome</keyword>
<keyword evidence="2" id="KW-1133">Transmembrane helix</keyword>
<dbReference type="AlphaFoldDB" id="L8GGK9"/>
<accession>L8GGK9</accession>
<dbReference type="RefSeq" id="XP_004334095.1">
    <property type="nucleotide sequence ID" value="XM_004334047.1"/>
</dbReference>
<name>L8GGK9_ACACF</name>
<keyword evidence="2" id="KW-0812">Transmembrane</keyword>
<dbReference type="VEuPathDB" id="AmoebaDB:ACA1_101430"/>